<dbReference type="EMBL" id="UINC01028551">
    <property type="protein sequence ID" value="SVB09723.1"/>
    <property type="molecule type" value="Genomic_DNA"/>
</dbReference>
<dbReference type="InterPro" id="IPR021215">
    <property type="entry name" value="DUF2752"/>
</dbReference>
<name>A0A382B901_9ZZZZ</name>
<proteinExistence type="predicted"/>
<dbReference type="AlphaFoldDB" id="A0A382B901"/>
<gene>
    <name evidence="2" type="ORF">METZ01_LOCUS162577</name>
</gene>
<feature type="transmembrane region" description="Helical" evidence="1">
    <location>
        <begin position="96"/>
        <end position="115"/>
    </location>
</feature>
<keyword evidence="1" id="KW-0812">Transmembrane</keyword>
<keyword evidence="1" id="KW-0472">Membrane</keyword>
<reference evidence="2" key="1">
    <citation type="submission" date="2018-05" db="EMBL/GenBank/DDBJ databases">
        <authorList>
            <person name="Lanie J.A."/>
            <person name="Ng W.-L."/>
            <person name="Kazmierczak K.M."/>
            <person name="Andrzejewski T.M."/>
            <person name="Davidsen T.M."/>
            <person name="Wayne K.J."/>
            <person name="Tettelin H."/>
            <person name="Glass J.I."/>
            <person name="Rusch D."/>
            <person name="Podicherti R."/>
            <person name="Tsui H.-C.T."/>
            <person name="Winkler M.E."/>
        </authorList>
    </citation>
    <scope>NUCLEOTIDE SEQUENCE</scope>
</reference>
<keyword evidence="1" id="KW-1133">Transmembrane helix</keyword>
<accession>A0A382B901</accession>
<organism evidence="2">
    <name type="scientific">marine metagenome</name>
    <dbReference type="NCBI Taxonomy" id="408172"/>
    <lineage>
        <taxon>unclassified sequences</taxon>
        <taxon>metagenomes</taxon>
        <taxon>ecological metagenomes</taxon>
    </lineage>
</organism>
<feature type="transmembrane region" description="Helical" evidence="1">
    <location>
        <begin position="69"/>
        <end position="90"/>
    </location>
</feature>
<protein>
    <submittedName>
        <fullName evidence="2">Uncharacterized protein</fullName>
    </submittedName>
</protein>
<evidence type="ECO:0000256" key="1">
    <source>
        <dbReference type="SAM" id="Phobius"/>
    </source>
</evidence>
<evidence type="ECO:0000313" key="2">
    <source>
        <dbReference type="EMBL" id="SVB09723.1"/>
    </source>
</evidence>
<dbReference type="Pfam" id="PF10825">
    <property type="entry name" value="DUF2752"/>
    <property type="match status" value="1"/>
</dbReference>
<sequence>MRIVYALSSVIWVLYLVLAGTWQPGWMPDISLMRRITTFEWPLNGLTPSIFAVAHGEIIAAFRLNPMFPVYVAILGYLIVTTTRLSFGFIDSVNAKPILAVTAATIGLTIIVKFIDGWDLRH</sequence>